<accession>G0PG15</accession>
<name>G0PG15_CAEBE</name>
<evidence type="ECO:0000313" key="1">
    <source>
        <dbReference type="EMBL" id="EGT54676.1"/>
    </source>
</evidence>
<dbReference type="Proteomes" id="UP000008068">
    <property type="component" value="Unassembled WGS sequence"/>
</dbReference>
<dbReference type="InParanoid" id="G0PG15"/>
<dbReference type="AlphaFoldDB" id="G0PG15"/>
<protein>
    <submittedName>
        <fullName evidence="1">Uncharacterized protein</fullName>
    </submittedName>
</protein>
<organism evidence="2">
    <name type="scientific">Caenorhabditis brenneri</name>
    <name type="common">Nematode worm</name>
    <dbReference type="NCBI Taxonomy" id="135651"/>
    <lineage>
        <taxon>Eukaryota</taxon>
        <taxon>Metazoa</taxon>
        <taxon>Ecdysozoa</taxon>
        <taxon>Nematoda</taxon>
        <taxon>Chromadorea</taxon>
        <taxon>Rhabditida</taxon>
        <taxon>Rhabditina</taxon>
        <taxon>Rhabditomorpha</taxon>
        <taxon>Rhabditoidea</taxon>
        <taxon>Rhabditidae</taxon>
        <taxon>Peloderinae</taxon>
        <taxon>Caenorhabditis</taxon>
    </lineage>
</organism>
<reference evidence="2" key="1">
    <citation type="submission" date="2011-07" db="EMBL/GenBank/DDBJ databases">
        <authorList>
            <consortium name="Caenorhabditis brenneri Sequencing and Analysis Consortium"/>
            <person name="Wilson R.K."/>
        </authorList>
    </citation>
    <scope>NUCLEOTIDE SEQUENCE [LARGE SCALE GENOMIC DNA]</scope>
    <source>
        <strain evidence="2">PB2801</strain>
    </source>
</reference>
<evidence type="ECO:0000313" key="2">
    <source>
        <dbReference type="Proteomes" id="UP000008068"/>
    </source>
</evidence>
<proteinExistence type="predicted"/>
<keyword evidence="2" id="KW-1185">Reference proteome</keyword>
<gene>
    <name evidence="1" type="ORF">CAEBREN_29432</name>
</gene>
<dbReference type="EMBL" id="GL380393">
    <property type="protein sequence ID" value="EGT54676.1"/>
    <property type="molecule type" value="Genomic_DNA"/>
</dbReference>
<sequence length="72" mass="8595">MMKEKAIQELTQFANERKKEQTALKTRLEYECSVLKKAQNLIEKKLEMKNYLQTKDEVTYLENSHKLRSSSQ</sequence>
<feature type="non-terminal residue" evidence="1">
    <location>
        <position position="72"/>
    </location>
</feature>
<dbReference type="HOGENOM" id="CLU_2690017_0_0_1"/>